<keyword evidence="1" id="KW-1133">Transmembrane helix</keyword>
<keyword evidence="1" id="KW-0472">Membrane</keyword>
<sequence length="52" mass="6384">MVEYSRLWSILLQCNCFRVSKYRRRFKQFYYFGSPIFMKIIITISSTMMAPM</sequence>
<dbReference type="Proteomes" id="UP000276215">
    <property type="component" value="Unassembled WGS sequence"/>
</dbReference>
<proteinExistence type="predicted"/>
<feature type="transmembrane region" description="Helical" evidence="1">
    <location>
        <begin position="29"/>
        <end position="50"/>
    </location>
</feature>
<dbReference type="AlphaFoldDB" id="A0A3N4JKM5"/>
<organism evidence="2 3">
    <name type="scientific">Choiromyces venosus 120613-1</name>
    <dbReference type="NCBI Taxonomy" id="1336337"/>
    <lineage>
        <taxon>Eukaryota</taxon>
        <taxon>Fungi</taxon>
        <taxon>Dikarya</taxon>
        <taxon>Ascomycota</taxon>
        <taxon>Pezizomycotina</taxon>
        <taxon>Pezizomycetes</taxon>
        <taxon>Pezizales</taxon>
        <taxon>Tuberaceae</taxon>
        <taxon>Choiromyces</taxon>
    </lineage>
</organism>
<evidence type="ECO:0000256" key="1">
    <source>
        <dbReference type="SAM" id="Phobius"/>
    </source>
</evidence>
<accession>A0A3N4JKM5</accession>
<keyword evidence="3" id="KW-1185">Reference proteome</keyword>
<reference evidence="2 3" key="1">
    <citation type="journal article" date="2018" name="Nat. Ecol. Evol.">
        <title>Pezizomycetes genomes reveal the molecular basis of ectomycorrhizal truffle lifestyle.</title>
        <authorList>
            <person name="Murat C."/>
            <person name="Payen T."/>
            <person name="Noel B."/>
            <person name="Kuo A."/>
            <person name="Morin E."/>
            <person name="Chen J."/>
            <person name="Kohler A."/>
            <person name="Krizsan K."/>
            <person name="Balestrini R."/>
            <person name="Da Silva C."/>
            <person name="Montanini B."/>
            <person name="Hainaut M."/>
            <person name="Levati E."/>
            <person name="Barry K.W."/>
            <person name="Belfiori B."/>
            <person name="Cichocki N."/>
            <person name="Clum A."/>
            <person name="Dockter R.B."/>
            <person name="Fauchery L."/>
            <person name="Guy J."/>
            <person name="Iotti M."/>
            <person name="Le Tacon F."/>
            <person name="Lindquist E.A."/>
            <person name="Lipzen A."/>
            <person name="Malagnac F."/>
            <person name="Mello A."/>
            <person name="Molinier V."/>
            <person name="Miyauchi S."/>
            <person name="Poulain J."/>
            <person name="Riccioni C."/>
            <person name="Rubini A."/>
            <person name="Sitrit Y."/>
            <person name="Splivallo R."/>
            <person name="Traeger S."/>
            <person name="Wang M."/>
            <person name="Zifcakova L."/>
            <person name="Wipf D."/>
            <person name="Zambonelli A."/>
            <person name="Paolocci F."/>
            <person name="Nowrousian M."/>
            <person name="Ottonello S."/>
            <person name="Baldrian P."/>
            <person name="Spatafora J.W."/>
            <person name="Henrissat B."/>
            <person name="Nagy L.G."/>
            <person name="Aury J.M."/>
            <person name="Wincker P."/>
            <person name="Grigoriev I.V."/>
            <person name="Bonfante P."/>
            <person name="Martin F.M."/>
        </authorList>
    </citation>
    <scope>NUCLEOTIDE SEQUENCE [LARGE SCALE GENOMIC DNA]</scope>
    <source>
        <strain evidence="2 3">120613-1</strain>
    </source>
</reference>
<dbReference type="EMBL" id="ML120409">
    <property type="protein sequence ID" value="RPA96960.1"/>
    <property type="molecule type" value="Genomic_DNA"/>
</dbReference>
<protein>
    <submittedName>
        <fullName evidence="2">Uncharacterized protein</fullName>
    </submittedName>
</protein>
<evidence type="ECO:0000313" key="3">
    <source>
        <dbReference type="Proteomes" id="UP000276215"/>
    </source>
</evidence>
<name>A0A3N4JKM5_9PEZI</name>
<keyword evidence="1" id="KW-0812">Transmembrane</keyword>
<evidence type="ECO:0000313" key="2">
    <source>
        <dbReference type="EMBL" id="RPA96960.1"/>
    </source>
</evidence>
<gene>
    <name evidence="2" type="ORF">L873DRAFT_1161416</name>
</gene>